<sequence>MTLASPVADSTLTSVSFLPHHGVLREASSTTKLRVMFNGSTTVPSGETLNKYLMVGPNLLPALVVILRRWRRHRFVLATDIEKMYRQIDVHP</sequence>
<accession>A0A0J7KN61</accession>
<dbReference type="Proteomes" id="UP000036403">
    <property type="component" value="Unassembled WGS sequence"/>
</dbReference>
<dbReference type="AlphaFoldDB" id="A0A0J7KN61"/>
<evidence type="ECO:0000313" key="1">
    <source>
        <dbReference type="EMBL" id="KMQ91671.1"/>
    </source>
</evidence>
<name>A0A0J7KN61_LASNI</name>
<protein>
    <recommendedName>
        <fullName evidence="3">Reverse transcriptase domain-containing protein</fullName>
    </recommendedName>
</protein>
<dbReference type="PANTHER" id="PTHR47331:SF5">
    <property type="entry name" value="RIBONUCLEASE H"/>
    <property type="match status" value="1"/>
</dbReference>
<keyword evidence="2" id="KW-1185">Reference proteome</keyword>
<proteinExistence type="predicted"/>
<evidence type="ECO:0008006" key="3">
    <source>
        <dbReference type="Google" id="ProtNLM"/>
    </source>
</evidence>
<dbReference type="STRING" id="67767.A0A0J7KN61"/>
<dbReference type="PaxDb" id="67767-A0A0J7KN61"/>
<comment type="caution">
    <text evidence="1">The sequence shown here is derived from an EMBL/GenBank/DDBJ whole genome shotgun (WGS) entry which is preliminary data.</text>
</comment>
<reference evidence="1 2" key="1">
    <citation type="submission" date="2015-04" db="EMBL/GenBank/DDBJ databases">
        <title>Lasius niger genome sequencing.</title>
        <authorList>
            <person name="Konorov E.A."/>
            <person name="Nikitin M.A."/>
            <person name="Kirill M.V."/>
            <person name="Chang P."/>
        </authorList>
    </citation>
    <scope>NUCLEOTIDE SEQUENCE [LARGE SCALE GENOMIC DNA]</scope>
    <source>
        <tissue evidence="1">Whole</tissue>
    </source>
</reference>
<evidence type="ECO:0000313" key="2">
    <source>
        <dbReference type="Proteomes" id="UP000036403"/>
    </source>
</evidence>
<gene>
    <name evidence="1" type="ORF">RF55_8424</name>
</gene>
<dbReference type="EMBL" id="LBMM01005255">
    <property type="protein sequence ID" value="KMQ91671.1"/>
    <property type="molecule type" value="Genomic_DNA"/>
</dbReference>
<dbReference type="PANTHER" id="PTHR47331">
    <property type="entry name" value="PHD-TYPE DOMAIN-CONTAINING PROTEIN"/>
    <property type="match status" value="1"/>
</dbReference>
<organism evidence="1 2">
    <name type="scientific">Lasius niger</name>
    <name type="common">Black garden ant</name>
    <dbReference type="NCBI Taxonomy" id="67767"/>
    <lineage>
        <taxon>Eukaryota</taxon>
        <taxon>Metazoa</taxon>
        <taxon>Ecdysozoa</taxon>
        <taxon>Arthropoda</taxon>
        <taxon>Hexapoda</taxon>
        <taxon>Insecta</taxon>
        <taxon>Pterygota</taxon>
        <taxon>Neoptera</taxon>
        <taxon>Endopterygota</taxon>
        <taxon>Hymenoptera</taxon>
        <taxon>Apocrita</taxon>
        <taxon>Aculeata</taxon>
        <taxon>Formicoidea</taxon>
        <taxon>Formicidae</taxon>
        <taxon>Formicinae</taxon>
        <taxon>Lasius</taxon>
        <taxon>Lasius</taxon>
    </lineage>
</organism>
<dbReference type="OrthoDB" id="5920040at2759"/>